<dbReference type="PROSITE" id="PS00086">
    <property type="entry name" value="CYTOCHROME_P450"/>
    <property type="match status" value="1"/>
</dbReference>
<evidence type="ECO:0000256" key="3">
    <source>
        <dbReference type="ARBA" id="ARBA00010617"/>
    </source>
</evidence>
<dbReference type="PANTHER" id="PTHR46300:SF1">
    <property type="entry name" value="P450, PUTATIVE (EUROFUNG)-RELATED"/>
    <property type="match status" value="1"/>
</dbReference>
<comment type="cofactor">
    <cofactor evidence="1 9">
        <name>heme</name>
        <dbReference type="ChEBI" id="CHEBI:30413"/>
    </cofactor>
</comment>
<evidence type="ECO:0000256" key="2">
    <source>
        <dbReference type="ARBA" id="ARBA00005179"/>
    </source>
</evidence>
<dbReference type="PRINTS" id="PR00463">
    <property type="entry name" value="EP450I"/>
</dbReference>
<dbReference type="GO" id="GO:0020037">
    <property type="term" value="F:heme binding"/>
    <property type="evidence" value="ECO:0007669"/>
    <property type="project" value="InterPro"/>
</dbReference>
<keyword evidence="4 9" id="KW-0349">Heme</keyword>
<keyword evidence="12" id="KW-1185">Reference proteome</keyword>
<feature type="binding site" description="axial binding residue" evidence="9">
    <location>
        <position position="326"/>
    </location>
    <ligand>
        <name>heme</name>
        <dbReference type="ChEBI" id="CHEBI:30413"/>
    </ligand>
    <ligandPart>
        <name>Fe</name>
        <dbReference type="ChEBI" id="CHEBI:18248"/>
    </ligandPart>
</feature>
<dbReference type="InParanoid" id="F8PK09"/>
<dbReference type="GO" id="GO:0004497">
    <property type="term" value="F:monooxygenase activity"/>
    <property type="evidence" value="ECO:0007669"/>
    <property type="project" value="UniProtKB-KW"/>
</dbReference>
<dbReference type="InterPro" id="IPR017972">
    <property type="entry name" value="Cyt_P450_CS"/>
</dbReference>
<dbReference type="HOGENOM" id="CLU_725959_0_0_1"/>
<dbReference type="GO" id="GO:0016705">
    <property type="term" value="F:oxidoreductase activity, acting on paired donors, with incorporation or reduction of molecular oxygen"/>
    <property type="evidence" value="ECO:0007669"/>
    <property type="project" value="InterPro"/>
</dbReference>
<evidence type="ECO:0000256" key="10">
    <source>
        <dbReference type="RuleBase" id="RU000461"/>
    </source>
</evidence>
<keyword evidence="7 9" id="KW-0408">Iron</keyword>
<evidence type="ECO:0008006" key="13">
    <source>
        <dbReference type="Google" id="ProtNLM"/>
    </source>
</evidence>
<sequence>MNTKAVPMVTPRRLTTTAFLFRAFAAAMYPSGGKLLGVTEDVEFPEVVELVGLVELPDDVLFPDEVTVGDAAATVNTVVCKTVVTTRPEPRPTEAITDVESWTFGEFEDCGLSDLSLAEQPEVQVAKQHCDTSSLLHVSGTFCFPNSLAIYLTFPNFHWLVFDRWCKQYGSDIISLNVLGIRLVLLNTRDVASDTFEKCSRIWSDRPEFPMIKYLLLTVIDRCVEHFHPSLPDRERSVKGFLASAFLGESGGANMVNLYATIACGIISSTFFLLPMLKEFYGATLHDEATYPDPWIFRPERFLKDGEFNSSTQDPIASFGYGRRICPGRFMAYSSVWIGVTGIRTTFDITKAVDENGKMSQSMDTLLDWSASNLAQTMLLA</sequence>
<evidence type="ECO:0000313" key="12">
    <source>
        <dbReference type="Proteomes" id="UP000008063"/>
    </source>
</evidence>
<name>F8PK09_SERL3</name>
<dbReference type="Gene3D" id="1.10.630.10">
    <property type="entry name" value="Cytochrome P450"/>
    <property type="match status" value="2"/>
</dbReference>
<protein>
    <recommendedName>
        <fullName evidence="13">Cytochrome P450</fullName>
    </recommendedName>
</protein>
<evidence type="ECO:0000256" key="8">
    <source>
        <dbReference type="ARBA" id="ARBA00023033"/>
    </source>
</evidence>
<accession>F8PK09</accession>
<keyword evidence="5 9" id="KW-0479">Metal-binding</keyword>
<dbReference type="STRING" id="936435.F8PK09"/>
<evidence type="ECO:0000256" key="6">
    <source>
        <dbReference type="ARBA" id="ARBA00023002"/>
    </source>
</evidence>
<dbReference type="InterPro" id="IPR001128">
    <property type="entry name" value="Cyt_P450"/>
</dbReference>
<dbReference type="InterPro" id="IPR050364">
    <property type="entry name" value="Cytochrome_P450_fung"/>
</dbReference>
<dbReference type="GO" id="GO:0005506">
    <property type="term" value="F:iron ion binding"/>
    <property type="evidence" value="ECO:0007669"/>
    <property type="project" value="InterPro"/>
</dbReference>
<dbReference type="EMBL" id="GL945475">
    <property type="protein sequence ID" value="EGO03249.1"/>
    <property type="molecule type" value="Genomic_DNA"/>
</dbReference>
<reference evidence="12" key="1">
    <citation type="journal article" date="2011" name="Science">
        <title>The plant cell wall-decomposing machinery underlies the functional diversity of forest fungi.</title>
        <authorList>
            <person name="Eastwood D.C."/>
            <person name="Floudas D."/>
            <person name="Binder M."/>
            <person name="Majcherczyk A."/>
            <person name="Schneider P."/>
            <person name="Aerts A."/>
            <person name="Asiegbu F.O."/>
            <person name="Baker S.E."/>
            <person name="Barry K."/>
            <person name="Bendiksby M."/>
            <person name="Blumentritt M."/>
            <person name="Coutinho P.M."/>
            <person name="Cullen D."/>
            <person name="de Vries R.P."/>
            <person name="Gathman A."/>
            <person name="Goodell B."/>
            <person name="Henrissat B."/>
            <person name="Ihrmark K."/>
            <person name="Kauserud H."/>
            <person name="Kohler A."/>
            <person name="LaButti K."/>
            <person name="Lapidus A."/>
            <person name="Lavin J.L."/>
            <person name="Lee Y.-H."/>
            <person name="Lindquist E."/>
            <person name="Lilly W."/>
            <person name="Lucas S."/>
            <person name="Morin E."/>
            <person name="Murat C."/>
            <person name="Oguiza J.A."/>
            <person name="Park J."/>
            <person name="Pisabarro A.G."/>
            <person name="Riley R."/>
            <person name="Rosling A."/>
            <person name="Salamov A."/>
            <person name="Schmidt O."/>
            <person name="Schmutz J."/>
            <person name="Skrede I."/>
            <person name="Stenlid J."/>
            <person name="Wiebenga A."/>
            <person name="Xie X."/>
            <person name="Kuees U."/>
            <person name="Hibbett D.S."/>
            <person name="Hoffmeister D."/>
            <person name="Hoegberg N."/>
            <person name="Martin F."/>
            <person name="Grigoriev I.V."/>
            <person name="Watkinson S.C."/>
        </authorList>
    </citation>
    <scope>NUCLEOTIDE SEQUENCE [LARGE SCALE GENOMIC DNA]</scope>
    <source>
        <strain evidence="12">strain S7.3</strain>
    </source>
</reference>
<dbReference type="Pfam" id="PF00067">
    <property type="entry name" value="p450"/>
    <property type="match status" value="1"/>
</dbReference>
<evidence type="ECO:0000256" key="9">
    <source>
        <dbReference type="PIRSR" id="PIRSR602401-1"/>
    </source>
</evidence>
<dbReference type="InterPro" id="IPR002401">
    <property type="entry name" value="Cyt_P450_E_grp-I"/>
</dbReference>
<evidence type="ECO:0000256" key="5">
    <source>
        <dbReference type="ARBA" id="ARBA00022723"/>
    </source>
</evidence>
<dbReference type="PANTHER" id="PTHR46300">
    <property type="entry name" value="P450, PUTATIVE (EUROFUNG)-RELATED-RELATED"/>
    <property type="match status" value="1"/>
</dbReference>
<organism evidence="12">
    <name type="scientific">Serpula lacrymans var. lacrymans (strain S7.3)</name>
    <name type="common">Dry rot fungus</name>
    <dbReference type="NCBI Taxonomy" id="936435"/>
    <lineage>
        <taxon>Eukaryota</taxon>
        <taxon>Fungi</taxon>
        <taxon>Dikarya</taxon>
        <taxon>Basidiomycota</taxon>
        <taxon>Agaricomycotina</taxon>
        <taxon>Agaricomycetes</taxon>
        <taxon>Agaricomycetidae</taxon>
        <taxon>Boletales</taxon>
        <taxon>Coniophorineae</taxon>
        <taxon>Serpulaceae</taxon>
        <taxon>Serpula</taxon>
    </lineage>
</organism>
<keyword evidence="8 10" id="KW-0503">Monooxygenase</keyword>
<gene>
    <name evidence="11" type="ORF">SERLA73DRAFT_158005</name>
</gene>
<dbReference type="InterPro" id="IPR036396">
    <property type="entry name" value="Cyt_P450_sf"/>
</dbReference>
<evidence type="ECO:0000256" key="4">
    <source>
        <dbReference type="ARBA" id="ARBA00022617"/>
    </source>
</evidence>
<dbReference type="Proteomes" id="UP000008063">
    <property type="component" value="Unassembled WGS sequence"/>
</dbReference>
<evidence type="ECO:0000256" key="1">
    <source>
        <dbReference type="ARBA" id="ARBA00001971"/>
    </source>
</evidence>
<evidence type="ECO:0000256" key="7">
    <source>
        <dbReference type="ARBA" id="ARBA00023004"/>
    </source>
</evidence>
<dbReference type="SUPFAM" id="SSF48264">
    <property type="entry name" value="Cytochrome P450"/>
    <property type="match status" value="2"/>
</dbReference>
<evidence type="ECO:0000313" key="11">
    <source>
        <dbReference type="EMBL" id="EGO03249.1"/>
    </source>
</evidence>
<comment type="similarity">
    <text evidence="3 10">Belongs to the cytochrome P450 family.</text>
</comment>
<proteinExistence type="inferred from homology"/>
<dbReference type="AlphaFoldDB" id="F8PK09"/>
<keyword evidence="6 10" id="KW-0560">Oxidoreductase</keyword>
<comment type="pathway">
    <text evidence="2">Secondary metabolite biosynthesis.</text>
</comment>